<protein>
    <recommendedName>
        <fullName evidence="4">Zinc-binding dehydrogenase</fullName>
    </recommendedName>
</protein>
<dbReference type="EMBL" id="POUD01000278">
    <property type="protein sequence ID" value="PZG07988.1"/>
    <property type="molecule type" value="Genomic_DNA"/>
</dbReference>
<name>A0A2W2E7L1_9ACTN</name>
<feature type="compositionally biased region" description="Basic and acidic residues" evidence="1">
    <location>
        <begin position="1"/>
        <end position="11"/>
    </location>
</feature>
<comment type="caution">
    <text evidence="2">The sequence shown here is derived from an EMBL/GenBank/DDBJ whole genome shotgun (WGS) entry which is preliminary data.</text>
</comment>
<dbReference type="PANTHER" id="PTHR44013:SF1">
    <property type="entry name" value="ZINC-TYPE ALCOHOL DEHYDROGENASE-LIKE PROTEIN C16A3.02C"/>
    <property type="match status" value="1"/>
</dbReference>
<accession>A0A2W2E7L1</accession>
<proteinExistence type="predicted"/>
<organism evidence="2 3">
    <name type="scientific">Nonomuraea aridisoli</name>
    <dbReference type="NCBI Taxonomy" id="2070368"/>
    <lineage>
        <taxon>Bacteria</taxon>
        <taxon>Bacillati</taxon>
        <taxon>Actinomycetota</taxon>
        <taxon>Actinomycetes</taxon>
        <taxon>Streptosporangiales</taxon>
        <taxon>Streptosporangiaceae</taxon>
        <taxon>Nonomuraea</taxon>
    </lineage>
</organism>
<evidence type="ECO:0000313" key="2">
    <source>
        <dbReference type="EMBL" id="PZG07988.1"/>
    </source>
</evidence>
<dbReference type="RefSeq" id="WP_111184231.1">
    <property type="nucleotide sequence ID" value="NZ_POUD01000278.1"/>
</dbReference>
<dbReference type="InterPro" id="IPR036291">
    <property type="entry name" value="NAD(P)-bd_dom_sf"/>
</dbReference>
<dbReference type="Gene3D" id="3.40.50.720">
    <property type="entry name" value="NAD(P)-binding Rossmann-like Domain"/>
    <property type="match status" value="1"/>
</dbReference>
<feature type="region of interest" description="Disordered" evidence="1">
    <location>
        <begin position="1"/>
        <end position="25"/>
    </location>
</feature>
<dbReference type="Pfam" id="PF13602">
    <property type="entry name" value="ADH_zinc_N_2"/>
    <property type="match status" value="1"/>
</dbReference>
<dbReference type="OrthoDB" id="3727682at2"/>
<dbReference type="InterPro" id="IPR052733">
    <property type="entry name" value="Chloroplast_QOR"/>
</dbReference>
<evidence type="ECO:0000256" key="1">
    <source>
        <dbReference type="SAM" id="MobiDB-lite"/>
    </source>
</evidence>
<evidence type="ECO:0008006" key="4">
    <source>
        <dbReference type="Google" id="ProtNLM"/>
    </source>
</evidence>
<dbReference type="PANTHER" id="PTHR44013">
    <property type="entry name" value="ZINC-TYPE ALCOHOL DEHYDROGENASE-LIKE PROTEIN C16A3.02C"/>
    <property type="match status" value="1"/>
</dbReference>
<dbReference type="Gene3D" id="3.90.180.10">
    <property type="entry name" value="Medium-chain alcohol dehydrogenases, catalytic domain"/>
    <property type="match status" value="1"/>
</dbReference>
<gene>
    <name evidence="2" type="ORF">C1J01_39735</name>
</gene>
<reference evidence="2 3" key="1">
    <citation type="submission" date="2018-01" db="EMBL/GenBank/DDBJ databases">
        <title>Draft genome sequence of Nonomuraea sp. KC333.</title>
        <authorList>
            <person name="Sahin N."/>
            <person name="Saygin H."/>
            <person name="Ay H."/>
        </authorList>
    </citation>
    <scope>NUCLEOTIDE SEQUENCE [LARGE SCALE GENOMIC DNA]</scope>
    <source>
        <strain evidence="2 3">KC333</strain>
    </source>
</reference>
<dbReference type="Proteomes" id="UP000249304">
    <property type="component" value="Unassembled WGS sequence"/>
</dbReference>
<dbReference type="SUPFAM" id="SSF51735">
    <property type="entry name" value="NAD(P)-binding Rossmann-fold domains"/>
    <property type="match status" value="1"/>
</dbReference>
<evidence type="ECO:0000313" key="3">
    <source>
        <dbReference type="Proteomes" id="UP000249304"/>
    </source>
</evidence>
<dbReference type="AlphaFoldDB" id="A0A2W2E7L1"/>
<sequence length="147" mass="15927">MAGDHTRVRDDHDEDDDDRDHTRDDFTTGTDRYDLILDTAGNRPLSRLRRVLAPRGTLVIVGGPGEGRVLQGADRQIRAALLSPFVGQRLTGLMSTEPAADLHTLARLVGSGALTPVLDRTYPLTQAADAIDYLRSGRLAGKVAITI</sequence>
<keyword evidence="3" id="KW-1185">Reference proteome</keyword>